<dbReference type="Proteomes" id="UP000192501">
    <property type="component" value="Unassembled WGS sequence"/>
</dbReference>
<name>A0A1X0Q5G7_9MICR</name>
<dbReference type="AlphaFoldDB" id="A0A1X0Q5G7"/>
<gene>
    <name evidence="1" type="ORF">A0H76_2839</name>
</gene>
<protein>
    <submittedName>
        <fullName evidence="1">Uncharacterized protein</fullName>
    </submittedName>
</protein>
<comment type="caution">
    <text evidence="1">The sequence shown here is derived from an EMBL/GenBank/DDBJ whole genome shotgun (WGS) entry which is preliminary data.</text>
</comment>
<dbReference type="VEuPathDB" id="MicrosporidiaDB:A0H76_2839"/>
<sequence>MFEVSCLFIGRHRTYLAPSLLIKLIFDSSEKIIHFNSSSVIPKNFSDNLNLFSIFTSLNNGFFNG</sequence>
<evidence type="ECO:0000313" key="1">
    <source>
        <dbReference type="EMBL" id="ORD92874.1"/>
    </source>
</evidence>
<reference evidence="1 2" key="1">
    <citation type="journal article" date="2017" name="Environ. Microbiol.">
        <title>Decay of the glycolytic pathway and adaptation to intranuclear parasitism within Enterocytozoonidae microsporidia.</title>
        <authorList>
            <person name="Wiredu Boakye D."/>
            <person name="Jaroenlak P."/>
            <person name="Prachumwat A."/>
            <person name="Williams T.A."/>
            <person name="Bateman K.S."/>
            <person name="Itsathitphaisarn O."/>
            <person name="Sritunyalucksana K."/>
            <person name="Paszkiewicz K.H."/>
            <person name="Moore K.A."/>
            <person name="Stentiford G.D."/>
            <person name="Williams B.A."/>
        </authorList>
    </citation>
    <scope>NUCLEOTIDE SEQUENCE [LARGE SCALE GENOMIC DNA]</scope>
    <source>
        <strain evidence="2">canceri</strain>
    </source>
</reference>
<evidence type="ECO:0000313" key="2">
    <source>
        <dbReference type="Proteomes" id="UP000192501"/>
    </source>
</evidence>
<proteinExistence type="predicted"/>
<dbReference type="EMBL" id="LTAI01002206">
    <property type="protein sequence ID" value="ORD92874.1"/>
    <property type="molecule type" value="Genomic_DNA"/>
</dbReference>
<organism evidence="1 2">
    <name type="scientific">Hepatospora eriocheir</name>
    <dbReference type="NCBI Taxonomy" id="1081669"/>
    <lineage>
        <taxon>Eukaryota</taxon>
        <taxon>Fungi</taxon>
        <taxon>Fungi incertae sedis</taxon>
        <taxon>Microsporidia</taxon>
        <taxon>Hepatosporidae</taxon>
        <taxon>Hepatospora</taxon>
    </lineage>
</organism>
<dbReference type="VEuPathDB" id="MicrosporidiaDB:HERIO_2464"/>
<accession>A0A1X0Q5G7</accession>